<dbReference type="Proteomes" id="UP000054321">
    <property type="component" value="Unassembled WGS sequence"/>
</dbReference>
<dbReference type="AlphaFoldDB" id="A0A0C3HIK8"/>
<dbReference type="EMBL" id="KN832874">
    <property type="protein sequence ID" value="KIN02930.1"/>
    <property type="molecule type" value="Genomic_DNA"/>
</dbReference>
<dbReference type="InterPro" id="IPR029058">
    <property type="entry name" value="AB_hydrolase_fold"/>
</dbReference>
<reference evidence="4 5" key="1">
    <citation type="submission" date="2014-04" db="EMBL/GenBank/DDBJ databases">
        <authorList>
            <consortium name="DOE Joint Genome Institute"/>
            <person name="Kuo A."/>
            <person name="Martino E."/>
            <person name="Perotto S."/>
            <person name="Kohler A."/>
            <person name="Nagy L.G."/>
            <person name="Floudas D."/>
            <person name="Copeland A."/>
            <person name="Barry K.W."/>
            <person name="Cichocki N."/>
            <person name="Veneault-Fourrey C."/>
            <person name="LaButti K."/>
            <person name="Lindquist E.A."/>
            <person name="Lipzen A."/>
            <person name="Lundell T."/>
            <person name="Morin E."/>
            <person name="Murat C."/>
            <person name="Sun H."/>
            <person name="Tunlid A."/>
            <person name="Henrissat B."/>
            <person name="Grigoriev I.V."/>
            <person name="Hibbett D.S."/>
            <person name="Martin F."/>
            <person name="Nordberg H.P."/>
            <person name="Cantor M.N."/>
            <person name="Hua S.X."/>
        </authorList>
    </citation>
    <scope>NUCLEOTIDE SEQUENCE [LARGE SCALE GENOMIC DNA]</scope>
    <source>
        <strain evidence="4 5">Zn</strain>
    </source>
</reference>
<dbReference type="HOGENOM" id="CLU_012494_3_1_1"/>
<evidence type="ECO:0000256" key="1">
    <source>
        <dbReference type="ARBA" id="ARBA00022801"/>
    </source>
</evidence>
<reference evidence="5" key="2">
    <citation type="submission" date="2015-01" db="EMBL/GenBank/DDBJ databases">
        <title>Evolutionary Origins and Diversification of the Mycorrhizal Mutualists.</title>
        <authorList>
            <consortium name="DOE Joint Genome Institute"/>
            <consortium name="Mycorrhizal Genomics Consortium"/>
            <person name="Kohler A."/>
            <person name="Kuo A."/>
            <person name="Nagy L.G."/>
            <person name="Floudas D."/>
            <person name="Copeland A."/>
            <person name="Barry K.W."/>
            <person name="Cichocki N."/>
            <person name="Veneault-Fourrey C."/>
            <person name="LaButti K."/>
            <person name="Lindquist E.A."/>
            <person name="Lipzen A."/>
            <person name="Lundell T."/>
            <person name="Morin E."/>
            <person name="Murat C."/>
            <person name="Riley R."/>
            <person name="Ohm R."/>
            <person name="Sun H."/>
            <person name="Tunlid A."/>
            <person name="Henrissat B."/>
            <person name="Grigoriev I.V."/>
            <person name="Hibbett D.S."/>
            <person name="Martin F."/>
        </authorList>
    </citation>
    <scope>NUCLEOTIDE SEQUENCE [LARGE SCALE GENOMIC DNA]</scope>
    <source>
        <strain evidence="5">Zn</strain>
    </source>
</reference>
<dbReference type="InParanoid" id="A0A0C3HIK8"/>
<proteinExistence type="predicted"/>
<keyword evidence="2" id="KW-0812">Transmembrane</keyword>
<gene>
    <name evidence="4" type="ORF">OIDMADRAFT_160512</name>
</gene>
<keyword evidence="2" id="KW-1133">Transmembrane helix</keyword>
<evidence type="ECO:0000313" key="5">
    <source>
        <dbReference type="Proteomes" id="UP000054321"/>
    </source>
</evidence>
<keyword evidence="5" id="KW-1185">Reference proteome</keyword>
<sequence>MEQSSAAPLFWSPLPLYTRFRYFVILCAIKTLLAVGWSIRKLVVPLGLAPSPSGKPTFSKVYTCRPNLKHRVFFPKSYQSGESLPLYINIHGGGFAFGSPEHDDEFCIFFSNHFNLLVISIDYSLTPWIAFPVPTQDVAAVVTAILSDQTLPIDHSRVAIGGFSAGGNLALSACQLPALQGKIKAAIPWYAPLDWSVNYAYKLASRPYKNPKDVDRLAAIAPIFNNMYLPSGTDQRDPLLSILYAKKEDLPEWIYTISAEYDMLGDEARRMMAGLANLQELTESERYAFEREGGRLRWTLVKEAKHSFTHWWLKRGKTADLARPIAEKWFMEAGKWLTEQAFASQT</sequence>
<dbReference type="OrthoDB" id="408631at2759"/>
<dbReference type="SUPFAM" id="SSF53474">
    <property type="entry name" value="alpha/beta-Hydrolases"/>
    <property type="match status" value="1"/>
</dbReference>
<dbReference type="Pfam" id="PF07859">
    <property type="entry name" value="Abhydrolase_3"/>
    <property type="match status" value="1"/>
</dbReference>
<feature type="domain" description="Alpha/beta hydrolase fold-3" evidence="3">
    <location>
        <begin position="88"/>
        <end position="287"/>
    </location>
</feature>
<keyword evidence="2" id="KW-0472">Membrane</keyword>
<dbReference type="InterPro" id="IPR050300">
    <property type="entry name" value="GDXG_lipolytic_enzyme"/>
</dbReference>
<protein>
    <recommendedName>
        <fullName evidence="3">Alpha/beta hydrolase fold-3 domain-containing protein</fullName>
    </recommendedName>
</protein>
<dbReference type="GO" id="GO:0016787">
    <property type="term" value="F:hydrolase activity"/>
    <property type="evidence" value="ECO:0007669"/>
    <property type="project" value="UniProtKB-KW"/>
</dbReference>
<organism evidence="4 5">
    <name type="scientific">Oidiodendron maius (strain Zn)</name>
    <dbReference type="NCBI Taxonomy" id="913774"/>
    <lineage>
        <taxon>Eukaryota</taxon>
        <taxon>Fungi</taxon>
        <taxon>Dikarya</taxon>
        <taxon>Ascomycota</taxon>
        <taxon>Pezizomycotina</taxon>
        <taxon>Leotiomycetes</taxon>
        <taxon>Leotiomycetes incertae sedis</taxon>
        <taxon>Myxotrichaceae</taxon>
        <taxon>Oidiodendron</taxon>
    </lineage>
</organism>
<dbReference type="PANTHER" id="PTHR48081:SF8">
    <property type="entry name" value="ALPHA_BETA HYDROLASE FOLD-3 DOMAIN-CONTAINING PROTEIN-RELATED"/>
    <property type="match status" value="1"/>
</dbReference>
<dbReference type="STRING" id="913774.A0A0C3HIK8"/>
<evidence type="ECO:0000256" key="2">
    <source>
        <dbReference type="SAM" id="Phobius"/>
    </source>
</evidence>
<dbReference type="PANTHER" id="PTHR48081">
    <property type="entry name" value="AB HYDROLASE SUPERFAMILY PROTEIN C4A8.06C"/>
    <property type="match status" value="1"/>
</dbReference>
<dbReference type="Gene3D" id="3.40.50.1820">
    <property type="entry name" value="alpha/beta hydrolase"/>
    <property type="match status" value="1"/>
</dbReference>
<evidence type="ECO:0000313" key="4">
    <source>
        <dbReference type="EMBL" id="KIN02930.1"/>
    </source>
</evidence>
<keyword evidence="1" id="KW-0378">Hydrolase</keyword>
<name>A0A0C3HIK8_OIDMZ</name>
<evidence type="ECO:0000259" key="3">
    <source>
        <dbReference type="Pfam" id="PF07859"/>
    </source>
</evidence>
<accession>A0A0C3HIK8</accession>
<dbReference type="InterPro" id="IPR013094">
    <property type="entry name" value="AB_hydrolase_3"/>
</dbReference>
<feature type="transmembrane region" description="Helical" evidence="2">
    <location>
        <begin position="20"/>
        <end position="39"/>
    </location>
</feature>